<evidence type="ECO:0000259" key="3">
    <source>
        <dbReference type="Pfam" id="PF13359"/>
    </source>
</evidence>
<evidence type="ECO:0000256" key="2">
    <source>
        <dbReference type="ARBA" id="ARBA00022723"/>
    </source>
</evidence>
<dbReference type="GO" id="GO:0046872">
    <property type="term" value="F:metal ion binding"/>
    <property type="evidence" value="ECO:0007669"/>
    <property type="project" value="UniProtKB-KW"/>
</dbReference>
<keyword evidence="5" id="KW-1185">Reference proteome</keyword>
<dbReference type="InterPro" id="IPR027806">
    <property type="entry name" value="HARBI1_dom"/>
</dbReference>
<reference evidence="4 5" key="1">
    <citation type="submission" date="2013-12" db="EMBL/GenBank/DDBJ databases">
        <title>Draft genome of the parsitic nematode Ancylostoma duodenale.</title>
        <authorList>
            <person name="Mitreva M."/>
        </authorList>
    </citation>
    <scope>NUCLEOTIDE SEQUENCE [LARGE SCALE GENOMIC DNA]</scope>
    <source>
        <strain evidence="4 5">Zhejiang</strain>
    </source>
</reference>
<dbReference type="EMBL" id="KN726340">
    <property type="protein sequence ID" value="KIH68578.1"/>
    <property type="molecule type" value="Genomic_DNA"/>
</dbReference>
<dbReference type="Proteomes" id="UP000054047">
    <property type="component" value="Unassembled WGS sequence"/>
</dbReference>
<proteinExistence type="predicted"/>
<evidence type="ECO:0000313" key="5">
    <source>
        <dbReference type="Proteomes" id="UP000054047"/>
    </source>
</evidence>
<protein>
    <recommendedName>
        <fullName evidence="3">DDE Tnp4 domain-containing protein</fullName>
    </recommendedName>
</protein>
<gene>
    <name evidence="4" type="ORF">ANCDUO_01080</name>
</gene>
<feature type="domain" description="DDE Tnp4" evidence="3">
    <location>
        <begin position="99"/>
        <end position="155"/>
    </location>
</feature>
<name>A0A0C2DF22_9BILA</name>
<dbReference type="Pfam" id="PF13359">
    <property type="entry name" value="DDE_Tnp_4"/>
    <property type="match status" value="1"/>
</dbReference>
<organism evidence="4 5">
    <name type="scientific">Ancylostoma duodenale</name>
    <dbReference type="NCBI Taxonomy" id="51022"/>
    <lineage>
        <taxon>Eukaryota</taxon>
        <taxon>Metazoa</taxon>
        <taxon>Ecdysozoa</taxon>
        <taxon>Nematoda</taxon>
        <taxon>Chromadorea</taxon>
        <taxon>Rhabditida</taxon>
        <taxon>Rhabditina</taxon>
        <taxon>Rhabditomorpha</taxon>
        <taxon>Strongyloidea</taxon>
        <taxon>Ancylostomatidae</taxon>
        <taxon>Ancylostomatinae</taxon>
        <taxon>Ancylostoma</taxon>
    </lineage>
</organism>
<accession>A0A0C2DF22</accession>
<evidence type="ECO:0000313" key="4">
    <source>
        <dbReference type="EMBL" id="KIH68578.1"/>
    </source>
</evidence>
<keyword evidence="2" id="KW-0479">Metal-binding</keyword>
<dbReference type="OrthoDB" id="5863278at2759"/>
<evidence type="ECO:0000256" key="1">
    <source>
        <dbReference type="ARBA" id="ARBA00001968"/>
    </source>
</evidence>
<sequence length="219" mass="24667">MPLTTAQQLAITISVLASRSFQLNAGDFFGMAQSTVSRVVASVSDWFHHNSERFVKWHDERSRNSGNSGESSIMQHRVFHDTGLPGIVGAIEGTHTHAIPKPGDAQYSYINRKVFASINMGAIVDDNYSFLWFSSRWPGRAHDSRVWQESQLYRPQRTSRLIATAICLRNAAITFRGPDPHDDEGIEIEWEDDIEEGPDPDLNSGRNVTNAIVENYFMQ</sequence>
<comment type="cofactor">
    <cofactor evidence="1">
        <name>a divalent metal cation</name>
        <dbReference type="ChEBI" id="CHEBI:60240"/>
    </cofactor>
</comment>
<dbReference type="AlphaFoldDB" id="A0A0C2DF22"/>